<reference evidence="1 2" key="1">
    <citation type="submission" date="2019-03" db="EMBL/GenBank/DDBJ databases">
        <title>Horizontal Gene Transfer Machinery in Histophilus somni.</title>
        <authorList>
            <person name="Mostafa Nazari M."/>
            <person name="Liljebjelke K."/>
        </authorList>
    </citation>
    <scope>NUCLEOTIDE SEQUENCE [LARGE SCALE GENOMIC DNA]</scope>
    <source>
        <strain evidence="1 2">UOC-EPH-KLM-04</strain>
    </source>
</reference>
<organism evidence="1 2">
    <name type="scientific">Histophilus somni</name>
    <name type="common">Haemophilus somnus</name>
    <dbReference type="NCBI Taxonomy" id="731"/>
    <lineage>
        <taxon>Bacteria</taxon>
        <taxon>Pseudomonadati</taxon>
        <taxon>Pseudomonadota</taxon>
        <taxon>Gammaproteobacteria</taxon>
        <taxon>Pasteurellales</taxon>
        <taxon>Pasteurellaceae</taxon>
        <taxon>Histophilus</taxon>
    </lineage>
</organism>
<proteinExistence type="predicted"/>
<dbReference type="RefSeq" id="WP_134244505.1">
    <property type="nucleotide sequence ID" value="NZ_CP186878.1"/>
</dbReference>
<evidence type="ECO:0000313" key="2">
    <source>
        <dbReference type="Proteomes" id="UP000297565"/>
    </source>
</evidence>
<accession>A0AAX2S0S9</accession>
<dbReference type="EMBL" id="SNRV01000032">
    <property type="protein sequence ID" value="TEW28035.1"/>
    <property type="molecule type" value="Genomic_DNA"/>
</dbReference>
<protein>
    <submittedName>
        <fullName evidence="1">Uncharacterized protein</fullName>
    </submittedName>
</protein>
<name>A0AAX2S0S9_HISSO</name>
<dbReference type="AlphaFoldDB" id="A0AAX2S0S9"/>
<comment type="caution">
    <text evidence="1">The sequence shown here is derived from an EMBL/GenBank/DDBJ whole genome shotgun (WGS) entry which is preliminary data.</text>
</comment>
<dbReference type="Proteomes" id="UP000297565">
    <property type="component" value="Unassembled WGS sequence"/>
</dbReference>
<evidence type="ECO:0000313" key="1">
    <source>
        <dbReference type="EMBL" id="TEW28035.1"/>
    </source>
</evidence>
<sequence>MSLQAYKPTSLQAYKPTSLVYWLKTTLQIHYERLLMSKQKSKTNQSQSITKNSFRFFDAYKSFIDLKDCCLFLRTNDINTIGMFAVNVLAFPHKKNTALK</sequence>
<gene>
    <name evidence="1" type="ORF">E2R48_09285</name>
</gene>